<organism evidence="9 10">
    <name type="scientific">Glonium stellatum</name>
    <dbReference type="NCBI Taxonomy" id="574774"/>
    <lineage>
        <taxon>Eukaryota</taxon>
        <taxon>Fungi</taxon>
        <taxon>Dikarya</taxon>
        <taxon>Ascomycota</taxon>
        <taxon>Pezizomycotina</taxon>
        <taxon>Dothideomycetes</taxon>
        <taxon>Pleosporomycetidae</taxon>
        <taxon>Gloniales</taxon>
        <taxon>Gloniaceae</taxon>
        <taxon>Glonium</taxon>
    </lineage>
</organism>
<evidence type="ECO:0000256" key="4">
    <source>
        <dbReference type="ARBA" id="ARBA00022980"/>
    </source>
</evidence>
<dbReference type="InterPro" id="IPR019192">
    <property type="entry name" value="Ribosomal_mL40"/>
</dbReference>
<feature type="region of interest" description="Disordered" evidence="8">
    <location>
        <begin position="40"/>
        <end position="66"/>
    </location>
</feature>
<gene>
    <name evidence="9" type="ORF">AOQ84DRAFT_388002</name>
</gene>
<dbReference type="GO" id="GO:0005739">
    <property type="term" value="C:mitochondrion"/>
    <property type="evidence" value="ECO:0007669"/>
    <property type="project" value="UniProtKB-SubCell"/>
</dbReference>
<dbReference type="GO" id="GO:1990904">
    <property type="term" value="C:ribonucleoprotein complex"/>
    <property type="evidence" value="ECO:0007669"/>
    <property type="project" value="UniProtKB-KW"/>
</dbReference>
<dbReference type="OrthoDB" id="2098203at2759"/>
<protein>
    <recommendedName>
        <fullName evidence="7">Large ribosomal subunit protein mL40</fullName>
    </recommendedName>
</protein>
<evidence type="ECO:0000313" key="9">
    <source>
        <dbReference type="EMBL" id="OCL09686.1"/>
    </source>
</evidence>
<feature type="compositionally biased region" description="Polar residues" evidence="8">
    <location>
        <begin position="40"/>
        <end position="51"/>
    </location>
</feature>
<dbReference type="Proteomes" id="UP000250140">
    <property type="component" value="Unassembled WGS sequence"/>
</dbReference>
<evidence type="ECO:0000256" key="7">
    <source>
        <dbReference type="ARBA" id="ARBA00035192"/>
    </source>
</evidence>
<dbReference type="PANTHER" id="PTHR39150:SF1">
    <property type="entry name" value="LARGE RIBOSOMAL SUBUNIT PROTEIN ML40"/>
    <property type="match status" value="1"/>
</dbReference>
<dbReference type="GO" id="GO:0032543">
    <property type="term" value="P:mitochondrial translation"/>
    <property type="evidence" value="ECO:0007669"/>
    <property type="project" value="InterPro"/>
</dbReference>
<evidence type="ECO:0000256" key="5">
    <source>
        <dbReference type="ARBA" id="ARBA00023128"/>
    </source>
</evidence>
<dbReference type="AlphaFoldDB" id="A0A8E2F3Z7"/>
<dbReference type="Gene3D" id="6.10.250.3440">
    <property type="match status" value="1"/>
</dbReference>
<sequence>MRRSTILHSFYSAFRPLSTRTLPANCLRKSFSPITQSLRAPNAAPFSSSSRLLARKGKGGGQKKDNRITQIRYHLTHQKTPRPLRFSRLRALRHWTIHRAWQLFRAKQRTAEQLELERQYNSMREACEALRLMDERGMSGQEGGREVGRLYRIAMEKKGIWDNVPIEYARIQMDYPSREGWNHEWTR</sequence>
<comment type="similarity">
    <text evidence="2">Belongs to the mitochondrion-specific ribosomal protein mL40 family.</text>
</comment>
<keyword evidence="6" id="KW-0687">Ribonucleoprotein</keyword>
<evidence type="ECO:0000256" key="6">
    <source>
        <dbReference type="ARBA" id="ARBA00023274"/>
    </source>
</evidence>
<dbReference type="EMBL" id="KV749379">
    <property type="protein sequence ID" value="OCL09686.1"/>
    <property type="molecule type" value="Genomic_DNA"/>
</dbReference>
<evidence type="ECO:0000256" key="8">
    <source>
        <dbReference type="SAM" id="MobiDB-lite"/>
    </source>
</evidence>
<dbReference type="Pfam" id="PF09812">
    <property type="entry name" value="MRP-L28"/>
    <property type="match status" value="1"/>
</dbReference>
<keyword evidence="4" id="KW-0689">Ribosomal protein</keyword>
<evidence type="ECO:0000313" key="10">
    <source>
        <dbReference type="Proteomes" id="UP000250140"/>
    </source>
</evidence>
<accession>A0A8E2F3Z7</accession>
<name>A0A8E2F3Z7_9PEZI</name>
<reference evidence="9 10" key="1">
    <citation type="journal article" date="2016" name="Nat. Commun.">
        <title>Ectomycorrhizal ecology is imprinted in the genome of the dominant symbiotic fungus Cenococcum geophilum.</title>
        <authorList>
            <consortium name="DOE Joint Genome Institute"/>
            <person name="Peter M."/>
            <person name="Kohler A."/>
            <person name="Ohm R.A."/>
            <person name="Kuo A."/>
            <person name="Krutzmann J."/>
            <person name="Morin E."/>
            <person name="Arend M."/>
            <person name="Barry K.W."/>
            <person name="Binder M."/>
            <person name="Choi C."/>
            <person name="Clum A."/>
            <person name="Copeland A."/>
            <person name="Grisel N."/>
            <person name="Haridas S."/>
            <person name="Kipfer T."/>
            <person name="LaButti K."/>
            <person name="Lindquist E."/>
            <person name="Lipzen A."/>
            <person name="Maire R."/>
            <person name="Meier B."/>
            <person name="Mihaltcheva S."/>
            <person name="Molinier V."/>
            <person name="Murat C."/>
            <person name="Poggeler S."/>
            <person name="Quandt C.A."/>
            <person name="Sperisen C."/>
            <person name="Tritt A."/>
            <person name="Tisserant E."/>
            <person name="Crous P.W."/>
            <person name="Henrissat B."/>
            <person name="Nehls U."/>
            <person name="Egli S."/>
            <person name="Spatafora J.W."/>
            <person name="Grigoriev I.V."/>
            <person name="Martin F.M."/>
        </authorList>
    </citation>
    <scope>NUCLEOTIDE SEQUENCE [LARGE SCALE GENOMIC DNA]</scope>
    <source>
        <strain evidence="9 10">CBS 207.34</strain>
    </source>
</reference>
<dbReference type="InterPro" id="IPR042831">
    <property type="entry name" value="Ribosomal_mL40_fung"/>
</dbReference>
<dbReference type="GO" id="GO:0005840">
    <property type="term" value="C:ribosome"/>
    <property type="evidence" value="ECO:0007669"/>
    <property type="project" value="UniProtKB-KW"/>
</dbReference>
<keyword evidence="10" id="KW-1185">Reference proteome</keyword>
<keyword evidence="3" id="KW-0809">Transit peptide</keyword>
<evidence type="ECO:0000256" key="3">
    <source>
        <dbReference type="ARBA" id="ARBA00022946"/>
    </source>
</evidence>
<proteinExistence type="inferred from homology"/>
<evidence type="ECO:0000256" key="2">
    <source>
        <dbReference type="ARBA" id="ARBA00009360"/>
    </source>
</evidence>
<evidence type="ECO:0000256" key="1">
    <source>
        <dbReference type="ARBA" id="ARBA00004173"/>
    </source>
</evidence>
<comment type="subcellular location">
    <subcellularLocation>
        <location evidence="1">Mitochondrion</location>
    </subcellularLocation>
</comment>
<dbReference type="PANTHER" id="PTHR39150">
    <property type="entry name" value="54S RIBOSOMAL PROTEIN L28, MITOCHONDRIAL"/>
    <property type="match status" value="1"/>
</dbReference>
<dbReference type="GO" id="GO:0003735">
    <property type="term" value="F:structural constituent of ribosome"/>
    <property type="evidence" value="ECO:0007669"/>
    <property type="project" value="InterPro"/>
</dbReference>
<keyword evidence="5" id="KW-0496">Mitochondrion</keyword>